<proteinExistence type="predicted"/>
<gene>
    <name evidence="2" type="ORF">H735_05260</name>
</gene>
<accession>A0A0C1WCR0</accession>
<evidence type="ECO:0000313" key="2">
    <source>
        <dbReference type="EMBL" id="KIF54152.1"/>
    </source>
</evidence>
<dbReference type="Gene3D" id="1.20.120.1620">
    <property type="match status" value="1"/>
</dbReference>
<feature type="chain" id="PRO_5002141247" description="Type VI secretion protein" evidence="1">
    <location>
        <begin position="22"/>
        <end position="121"/>
    </location>
</feature>
<dbReference type="EMBL" id="JPRD01000010">
    <property type="protein sequence ID" value="KIF54152.1"/>
    <property type="molecule type" value="Genomic_DNA"/>
</dbReference>
<dbReference type="InterPro" id="IPR032032">
    <property type="entry name" value="Tai4"/>
</dbReference>
<dbReference type="PATRIC" id="fig|1229493.5.peg.103"/>
<name>A0A0C1WCR0_9VIBR</name>
<dbReference type="InterPro" id="IPR038314">
    <property type="entry name" value="T6SS_sf"/>
</dbReference>
<evidence type="ECO:0008006" key="4">
    <source>
        <dbReference type="Google" id="ProtNLM"/>
    </source>
</evidence>
<dbReference type="AlphaFoldDB" id="A0A0C1WCR0"/>
<reference evidence="2 3" key="1">
    <citation type="submission" date="2014-07" db="EMBL/GenBank/DDBJ databases">
        <title>Unique and conserved regions in Vibrio harveyi and related species in comparison with the shrimp pathogen Vibrio harveyi CAIM 1792.</title>
        <authorList>
            <person name="Espinoza-Valles I."/>
            <person name="Vora G."/>
            <person name="Leekitcharoenphon P."/>
            <person name="Ussery D."/>
            <person name="Hoj L."/>
            <person name="Gomez-Gil B."/>
        </authorList>
    </citation>
    <scope>NUCLEOTIDE SEQUENCE [LARGE SCALE GENOMIC DNA]</scope>
    <source>
        <strain evidence="3">CAIM 1854 / LMG 25443</strain>
    </source>
</reference>
<feature type="signal peptide" evidence="1">
    <location>
        <begin position="1"/>
        <end position="21"/>
    </location>
</feature>
<keyword evidence="1" id="KW-0732">Signal</keyword>
<dbReference type="Proteomes" id="UP000031586">
    <property type="component" value="Unassembled WGS sequence"/>
</dbReference>
<dbReference type="Pfam" id="PF16695">
    <property type="entry name" value="Tai4"/>
    <property type="match status" value="1"/>
</dbReference>
<evidence type="ECO:0000313" key="3">
    <source>
        <dbReference type="Proteomes" id="UP000031586"/>
    </source>
</evidence>
<protein>
    <recommendedName>
        <fullName evidence="4">Type VI secretion protein</fullName>
    </recommendedName>
</protein>
<organism evidence="2 3">
    <name type="scientific">Vibrio owensii CAIM 1854 = LMG 25443</name>
    <dbReference type="NCBI Taxonomy" id="1229493"/>
    <lineage>
        <taxon>Bacteria</taxon>
        <taxon>Pseudomonadati</taxon>
        <taxon>Pseudomonadota</taxon>
        <taxon>Gammaproteobacteria</taxon>
        <taxon>Vibrionales</taxon>
        <taxon>Vibrionaceae</taxon>
        <taxon>Vibrio</taxon>
    </lineage>
</organism>
<sequence>MEIRRLVSSISMALCSLGVTANPLSTQSDEQLFKNFALSSCIATYYKDSDVAKDAITAMQGYREFSELPLESFFEVSELLGTDDMSKYKSKNGNVIELAYCVDFSNSDGVNKLYIKAKSEL</sequence>
<evidence type="ECO:0000256" key="1">
    <source>
        <dbReference type="SAM" id="SignalP"/>
    </source>
</evidence>
<comment type="caution">
    <text evidence="2">The sequence shown here is derived from an EMBL/GenBank/DDBJ whole genome shotgun (WGS) entry which is preliminary data.</text>
</comment>